<gene>
    <name evidence="1" type="ORF">MLD38_025299</name>
</gene>
<protein>
    <submittedName>
        <fullName evidence="1">Uncharacterized protein</fullName>
    </submittedName>
</protein>
<reference evidence="2" key="1">
    <citation type="journal article" date="2023" name="Front. Plant Sci.">
        <title>Chromosomal-level genome assembly of Melastoma candidum provides insights into trichome evolution.</title>
        <authorList>
            <person name="Zhong Y."/>
            <person name="Wu W."/>
            <person name="Sun C."/>
            <person name="Zou P."/>
            <person name="Liu Y."/>
            <person name="Dai S."/>
            <person name="Zhou R."/>
        </authorList>
    </citation>
    <scope>NUCLEOTIDE SEQUENCE [LARGE SCALE GENOMIC DNA]</scope>
</reference>
<dbReference type="EMBL" id="CM042886">
    <property type="protein sequence ID" value="KAI4340468.1"/>
    <property type="molecule type" value="Genomic_DNA"/>
</dbReference>
<accession>A0ACB9NUN3</accession>
<sequence length="82" mass="9249">MGCSVLSANQFCSRRDYPPPPCYTSAGPVEDLNPDAFVCDGSISEKSLEPSSTSMWPVITAPPRSRHRYHRDSTRGLDWFKW</sequence>
<evidence type="ECO:0000313" key="2">
    <source>
        <dbReference type="Proteomes" id="UP001057402"/>
    </source>
</evidence>
<proteinExistence type="predicted"/>
<dbReference type="Proteomes" id="UP001057402">
    <property type="component" value="Chromosome 7"/>
</dbReference>
<comment type="caution">
    <text evidence="1">The sequence shown here is derived from an EMBL/GenBank/DDBJ whole genome shotgun (WGS) entry which is preliminary data.</text>
</comment>
<organism evidence="1 2">
    <name type="scientific">Melastoma candidum</name>
    <dbReference type="NCBI Taxonomy" id="119954"/>
    <lineage>
        <taxon>Eukaryota</taxon>
        <taxon>Viridiplantae</taxon>
        <taxon>Streptophyta</taxon>
        <taxon>Embryophyta</taxon>
        <taxon>Tracheophyta</taxon>
        <taxon>Spermatophyta</taxon>
        <taxon>Magnoliopsida</taxon>
        <taxon>eudicotyledons</taxon>
        <taxon>Gunneridae</taxon>
        <taxon>Pentapetalae</taxon>
        <taxon>rosids</taxon>
        <taxon>malvids</taxon>
        <taxon>Myrtales</taxon>
        <taxon>Melastomataceae</taxon>
        <taxon>Melastomatoideae</taxon>
        <taxon>Melastomateae</taxon>
        <taxon>Melastoma</taxon>
    </lineage>
</organism>
<keyword evidence="2" id="KW-1185">Reference proteome</keyword>
<name>A0ACB9NUN3_9MYRT</name>
<evidence type="ECO:0000313" key="1">
    <source>
        <dbReference type="EMBL" id="KAI4340468.1"/>
    </source>
</evidence>